<evidence type="ECO:0000256" key="1">
    <source>
        <dbReference type="SAM" id="MobiDB-lite"/>
    </source>
</evidence>
<keyword evidence="3" id="KW-1185">Reference proteome</keyword>
<gene>
    <name evidence="2" type="ORF">NP511_05320</name>
</gene>
<accession>A0AAF0PBI3</accession>
<dbReference type="EMBL" id="CP101873">
    <property type="protein sequence ID" value="WMT09053.1"/>
    <property type="molecule type" value="Genomic_DNA"/>
</dbReference>
<dbReference type="GeneID" id="39861029"/>
<dbReference type="RefSeq" id="WP_049964711.1">
    <property type="nucleotide sequence ID" value="NZ_CP101873.1"/>
</dbReference>
<evidence type="ECO:0000313" key="2">
    <source>
        <dbReference type="EMBL" id="WMT09053.1"/>
    </source>
</evidence>
<feature type="region of interest" description="Disordered" evidence="1">
    <location>
        <begin position="282"/>
        <end position="303"/>
    </location>
</feature>
<feature type="compositionally biased region" description="Basic and acidic residues" evidence="1">
    <location>
        <begin position="282"/>
        <end position="297"/>
    </location>
</feature>
<organism evidence="2 3">
    <name type="scientific">Natrinema thermotolerans</name>
    <dbReference type="NCBI Taxonomy" id="121872"/>
    <lineage>
        <taxon>Archaea</taxon>
        <taxon>Methanobacteriati</taxon>
        <taxon>Methanobacteriota</taxon>
        <taxon>Stenosarchaea group</taxon>
        <taxon>Halobacteria</taxon>
        <taxon>Halobacteriales</taxon>
        <taxon>Natrialbaceae</taxon>
        <taxon>Natrinema</taxon>
    </lineage>
</organism>
<reference evidence="2 3" key="1">
    <citation type="submission" date="2022-07" db="EMBL/GenBank/DDBJ databases">
        <title>Two temperate virus in Haloterrigena jeotgali A29.</title>
        <authorList>
            <person name="Deng X."/>
        </authorList>
    </citation>
    <scope>NUCLEOTIDE SEQUENCE [LARGE SCALE GENOMIC DNA]</scope>
    <source>
        <strain evidence="2 3">A29</strain>
    </source>
</reference>
<evidence type="ECO:0000313" key="3">
    <source>
        <dbReference type="Proteomes" id="UP001224926"/>
    </source>
</evidence>
<dbReference type="Proteomes" id="UP001224926">
    <property type="component" value="Chromosome"/>
</dbReference>
<proteinExistence type="predicted"/>
<name>A0AAF0PBI3_9EURY</name>
<dbReference type="GeneID" id="84213339"/>
<feature type="region of interest" description="Disordered" evidence="1">
    <location>
        <begin position="1"/>
        <end position="22"/>
    </location>
</feature>
<feature type="compositionally biased region" description="Polar residues" evidence="1">
    <location>
        <begin position="9"/>
        <end position="18"/>
    </location>
</feature>
<sequence length="303" mass="32568">MPGTDARESTTPISWTRGSQDRPAPLVERVPYVELRLEHPSLEADRFGDAFFPDAIPYEFRGERRVFYWRSVLPPDGPAPADWTGVCATTHGLRALTADGTRSPPLWPQDGTTGDGAASGTDAVHEIIVDGTVAGDSTVAAVREYSPPAIAVRSADADAVSLETPAGSLSVPAGERTTVELSSRSVRSATGDETRTVTPQLRVRYPGPRTLYHPARGSDAALFPAFGLDLEALPNPVPVPTAAGELDDRGLAAALGIDLSERPYPERVLWQAVAYGAFDPHRETEPRLSQPRDDLLRLENPTT</sequence>
<dbReference type="AlphaFoldDB" id="A0AAF0PBI3"/>
<protein>
    <submittedName>
        <fullName evidence="2">Uncharacterized protein</fullName>
    </submittedName>
</protein>